<accession>A0A843X0R1</accession>
<dbReference type="InterPro" id="IPR005162">
    <property type="entry name" value="Retrotrans_gag_dom"/>
</dbReference>
<evidence type="ECO:0000259" key="1">
    <source>
        <dbReference type="Pfam" id="PF03732"/>
    </source>
</evidence>
<dbReference type="EMBL" id="NMUH01004596">
    <property type="protein sequence ID" value="MQM10164.1"/>
    <property type="molecule type" value="Genomic_DNA"/>
</dbReference>
<organism evidence="2 3">
    <name type="scientific">Colocasia esculenta</name>
    <name type="common">Wild taro</name>
    <name type="synonym">Arum esculentum</name>
    <dbReference type="NCBI Taxonomy" id="4460"/>
    <lineage>
        <taxon>Eukaryota</taxon>
        <taxon>Viridiplantae</taxon>
        <taxon>Streptophyta</taxon>
        <taxon>Embryophyta</taxon>
        <taxon>Tracheophyta</taxon>
        <taxon>Spermatophyta</taxon>
        <taxon>Magnoliopsida</taxon>
        <taxon>Liliopsida</taxon>
        <taxon>Araceae</taxon>
        <taxon>Aroideae</taxon>
        <taxon>Colocasieae</taxon>
        <taxon>Colocasia</taxon>
    </lineage>
</organism>
<proteinExistence type="predicted"/>
<name>A0A843X0R1_COLES</name>
<dbReference type="Pfam" id="PF03732">
    <property type="entry name" value="Retrotrans_gag"/>
    <property type="match status" value="1"/>
</dbReference>
<dbReference type="PANTHER" id="PTHR33223:SF10">
    <property type="entry name" value="AMINOTRANSFERASE-LIKE PLANT MOBILE DOMAIN-CONTAINING PROTEIN"/>
    <property type="match status" value="1"/>
</dbReference>
<sequence>MVFHGASDAAKCQSFPTTLKEAARAWFEALPAGSISSFHQLKKSFSDNFLVGRSQPRTAASLLSVRQKKDEALWDYVQRFRTTALCIPSLDVSLATSALIRGTRDGFLQRTLGVQQPPTLAELLSTAQRHAACEENLAASRANQVNSPRNGKDLIRTNGITRGHELFSSEDQRATRPMTELDLRGIHEPLDTSGTHLAYRQLGSHSLQSDLRPRLQALLRRTSPHRDRMVAPPQA</sequence>
<protein>
    <recommendedName>
        <fullName evidence="1">Retrotransposon gag domain-containing protein</fullName>
    </recommendedName>
</protein>
<dbReference type="OrthoDB" id="688785at2759"/>
<dbReference type="Proteomes" id="UP000652761">
    <property type="component" value="Unassembled WGS sequence"/>
</dbReference>
<feature type="domain" description="Retrotransposon gag" evidence="1">
    <location>
        <begin position="14"/>
        <end position="102"/>
    </location>
</feature>
<dbReference type="PANTHER" id="PTHR33223">
    <property type="entry name" value="CCHC-TYPE DOMAIN-CONTAINING PROTEIN"/>
    <property type="match status" value="1"/>
</dbReference>
<reference evidence="2" key="1">
    <citation type="submission" date="2017-07" db="EMBL/GenBank/DDBJ databases">
        <title>Taro Niue Genome Assembly and Annotation.</title>
        <authorList>
            <person name="Atibalentja N."/>
            <person name="Keating K."/>
            <person name="Fields C.J."/>
        </authorList>
    </citation>
    <scope>NUCLEOTIDE SEQUENCE</scope>
    <source>
        <strain evidence="2">Niue_2</strain>
        <tissue evidence="2">Leaf</tissue>
    </source>
</reference>
<evidence type="ECO:0000313" key="3">
    <source>
        <dbReference type="Proteomes" id="UP000652761"/>
    </source>
</evidence>
<gene>
    <name evidence="2" type="ORF">Taro_043051</name>
</gene>
<evidence type="ECO:0000313" key="2">
    <source>
        <dbReference type="EMBL" id="MQM10164.1"/>
    </source>
</evidence>
<keyword evidence="3" id="KW-1185">Reference proteome</keyword>
<comment type="caution">
    <text evidence="2">The sequence shown here is derived from an EMBL/GenBank/DDBJ whole genome shotgun (WGS) entry which is preliminary data.</text>
</comment>
<dbReference type="AlphaFoldDB" id="A0A843X0R1"/>